<evidence type="ECO:0000256" key="7">
    <source>
        <dbReference type="RuleBase" id="RU362065"/>
    </source>
</evidence>
<protein>
    <recommendedName>
        <fullName evidence="4 7">Flagellar hook-associated protein 1</fullName>
        <shortName evidence="7">HAP1</shortName>
    </recommendedName>
</protein>
<comment type="similarity">
    <text evidence="3 7">Belongs to the flagella basal body rod proteins family.</text>
</comment>
<comment type="caution">
    <text evidence="12">The sequence shown here is derived from an EMBL/GenBank/DDBJ whole genome shotgun (WGS) entry which is preliminary data.</text>
</comment>
<keyword evidence="5 7" id="KW-0964">Secreted</keyword>
<evidence type="ECO:0000259" key="9">
    <source>
        <dbReference type="Pfam" id="PF06429"/>
    </source>
</evidence>
<feature type="domain" description="Flagellar hook-associated protein 1 D2-like" evidence="10">
    <location>
        <begin position="336"/>
        <end position="414"/>
    </location>
</feature>
<dbReference type="Proteomes" id="UP000013111">
    <property type="component" value="Unassembled WGS sequence"/>
</dbReference>
<evidence type="ECO:0000256" key="8">
    <source>
        <dbReference type="SAM" id="Coils"/>
    </source>
</evidence>
<evidence type="ECO:0000256" key="2">
    <source>
        <dbReference type="ARBA" id="ARBA00004613"/>
    </source>
</evidence>
<proteinExistence type="inferred from homology"/>
<dbReference type="GO" id="GO:0005198">
    <property type="term" value="F:structural molecule activity"/>
    <property type="evidence" value="ECO:0007669"/>
    <property type="project" value="UniProtKB-UniRule"/>
</dbReference>
<evidence type="ECO:0000256" key="4">
    <source>
        <dbReference type="ARBA" id="ARBA00016244"/>
    </source>
</evidence>
<keyword evidence="8" id="KW-0175">Coiled coil</keyword>
<accession>A0A831A3R2</accession>
<dbReference type="InterPro" id="IPR053927">
    <property type="entry name" value="FlgK_helical"/>
</dbReference>
<dbReference type="InterPro" id="IPR010930">
    <property type="entry name" value="Flg_bb/hook_C_dom"/>
</dbReference>
<dbReference type="AlphaFoldDB" id="A0A831A3R2"/>
<dbReference type="Pfam" id="PF06429">
    <property type="entry name" value="Flg_bbr_C"/>
    <property type="match status" value="1"/>
</dbReference>
<evidence type="ECO:0000256" key="1">
    <source>
        <dbReference type="ARBA" id="ARBA00004365"/>
    </source>
</evidence>
<evidence type="ECO:0000259" key="10">
    <source>
        <dbReference type="Pfam" id="PF21158"/>
    </source>
</evidence>
<keyword evidence="12" id="KW-0969">Cilium</keyword>
<dbReference type="NCBIfam" id="TIGR02492">
    <property type="entry name" value="flgK_ends"/>
    <property type="match status" value="1"/>
</dbReference>
<dbReference type="GO" id="GO:0005576">
    <property type="term" value="C:extracellular region"/>
    <property type="evidence" value="ECO:0007669"/>
    <property type="project" value="UniProtKB-SubCell"/>
</dbReference>
<dbReference type="EMBL" id="CAPB01000033">
    <property type="protein sequence ID" value="CCO94670.1"/>
    <property type="molecule type" value="Genomic_DNA"/>
</dbReference>
<feature type="coiled-coil region" evidence="8">
    <location>
        <begin position="161"/>
        <end position="188"/>
    </location>
</feature>
<dbReference type="PRINTS" id="PR01005">
    <property type="entry name" value="FLGHOOKAP1"/>
</dbReference>
<dbReference type="InterPro" id="IPR002371">
    <property type="entry name" value="FlgK"/>
</dbReference>
<dbReference type="GO" id="GO:0044780">
    <property type="term" value="P:bacterial-type flagellum assembly"/>
    <property type="evidence" value="ECO:0007669"/>
    <property type="project" value="InterPro"/>
</dbReference>
<dbReference type="Pfam" id="PF22638">
    <property type="entry name" value="FlgK_D1"/>
    <property type="match status" value="1"/>
</dbReference>
<name>A0A831A3R2_ERWAM</name>
<evidence type="ECO:0000313" key="13">
    <source>
        <dbReference type="Proteomes" id="UP000013111"/>
    </source>
</evidence>
<evidence type="ECO:0000256" key="5">
    <source>
        <dbReference type="ARBA" id="ARBA00022525"/>
    </source>
</evidence>
<comment type="subcellular location">
    <subcellularLocation>
        <location evidence="1 7">Bacterial flagellum</location>
    </subcellularLocation>
    <subcellularLocation>
        <location evidence="2 7">Secreted</location>
    </subcellularLocation>
</comment>
<keyword evidence="6 7" id="KW-0975">Bacterial flagellum</keyword>
<reference evidence="12 13" key="1">
    <citation type="submission" date="2012-11" db="EMBL/GenBank/DDBJ databases">
        <authorList>
            <person name="Linke B."/>
        </authorList>
    </citation>
    <scope>NUCLEOTIDE SEQUENCE [LARGE SCALE GENOMIC DNA]</scope>
    <source>
        <strain evidence="13">CFBP 1232</strain>
    </source>
</reference>
<dbReference type="Pfam" id="PF21158">
    <property type="entry name" value="flgK_1st_1"/>
    <property type="match status" value="1"/>
</dbReference>
<evidence type="ECO:0000256" key="3">
    <source>
        <dbReference type="ARBA" id="ARBA00009677"/>
    </source>
</evidence>
<dbReference type="SUPFAM" id="SSF64518">
    <property type="entry name" value="Phase 1 flagellin"/>
    <property type="match status" value="1"/>
</dbReference>
<dbReference type="PANTHER" id="PTHR30033">
    <property type="entry name" value="FLAGELLAR HOOK-ASSOCIATED PROTEIN 1"/>
    <property type="match status" value="1"/>
</dbReference>
<evidence type="ECO:0000313" key="12">
    <source>
        <dbReference type="EMBL" id="CCO94670.1"/>
    </source>
</evidence>
<dbReference type="GeneID" id="97606839"/>
<dbReference type="InterPro" id="IPR049119">
    <property type="entry name" value="FlgK_D2-like"/>
</dbReference>
<evidence type="ECO:0000259" key="11">
    <source>
        <dbReference type="Pfam" id="PF22638"/>
    </source>
</evidence>
<gene>
    <name evidence="12" type="primary">flgk3</name>
    <name evidence="7" type="synonym">flgK</name>
    <name evidence="12" type="ORF">BN437_2760</name>
</gene>
<organism evidence="12 13">
    <name type="scientific">Erwinia amylovora NBRC 12687 = CFBP 1232</name>
    <dbReference type="NCBI Taxonomy" id="1219359"/>
    <lineage>
        <taxon>Bacteria</taxon>
        <taxon>Pseudomonadati</taxon>
        <taxon>Pseudomonadota</taxon>
        <taxon>Gammaproteobacteria</taxon>
        <taxon>Enterobacterales</taxon>
        <taxon>Erwiniaceae</taxon>
        <taxon>Erwinia</taxon>
    </lineage>
</organism>
<feature type="domain" description="Flagellar basal-body/hook protein C-terminal" evidence="9">
    <location>
        <begin position="507"/>
        <end position="543"/>
    </location>
</feature>
<sequence>MNLFNIARSGLSSSQAGLSVIGSNINNAMNGHYSRRDILLGESGGMISGKGFYGFGVQVNGVQRGYDAFINNEMRSGITACAGHKARYEQLAEIDNMLGNDETNPSVSLNKFFDALKEMEKDPSAPAARQSAFSTLGSLTYQFNSSSERLTGLEKSTNTQIKQSVDDINSCTQQLAKLNENIEKIVSQHGTPPADMLDARDGLLEDLSMQTGIKVSEDKLTGRMDVMLADGRPLVSGSRVYQLKAEASAENPNKTVVSYIDASGNATRLDEERMTGGALGGLFTFRNEDLSKARNELNQMALKMAGRFNEVNGQGYDQNGNPGGDLFNVPTPEALANRNNGGTASIDVKLTAPYTDINAEDYTITFTNGDWEVKGADGRVVPHTVNAAGELEFDGVSLGVSGTAEEGDSFMLNPAAGVAENVSVAIANGEAIAASDSSDPEEVSNNKNLALLLGIQDEKLIGKATLTESYASLVSGLGSTTSALKADYSTSGSVLKELTTKWQSVVGVNLEDEYVTLSMFEKYYQANAQVLQTATTMLDTLLAIK</sequence>
<keyword evidence="12" id="KW-0282">Flagellum</keyword>
<dbReference type="PANTHER" id="PTHR30033:SF1">
    <property type="entry name" value="FLAGELLAR HOOK-ASSOCIATED PROTEIN 1"/>
    <property type="match status" value="1"/>
</dbReference>
<evidence type="ECO:0000256" key="6">
    <source>
        <dbReference type="ARBA" id="ARBA00023143"/>
    </source>
</evidence>
<dbReference type="RefSeq" id="WP_004159238.1">
    <property type="nucleotide sequence ID" value="NZ_BAYW01000011.1"/>
</dbReference>
<reference evidence="12 13" key="2">
    <citation type="submission" date="2013-04" db="EMBL/GenBank/DDBJ databases">
        <title>Comparative genomics of 12 strains of Erwinia amylovora identifies a pan-genome with a large conserved core and provides insights into host specificity.</title>
        <authorList>
            <person name="Mann R.A."/>
            <person name="Smits T.H.M."/>
            <person name="Buehlmann A."/>
            <person name="Blom J."/>
            <person name="Goesmann A."/>
            <person name="Frey J.E."/>
            <person name="Plummer K.M."/>
            <person name="Beer S.V."/>
            <person name="Luck J."/>
            <person name="Duffy B."/>
            <person name="Rodoni B."/>
        </authorList>
    </citation>
    <scope>NUCLEOTIDE SEQUENCE [LARGE SCALE GENOMIC DNA]</scope>
    <source>
        <strain evidence="13">CFBP 1232</strain>
    </source>
</reference>
<dbReference type="GO" id="GO:0009424">
    <property type="term" value="C:bacterial-type flagellum hook"/>
    <property type="evidence" value="ECO:0007669"/>
    <property type="project" value="UniProtKB-UniRule"/>
</dbReference>
<keyword evidence="12" id="KW-0966">Cell projection</keyword>
<feature type="domain" description="Flagellar hook-associated protein FlgK helical" evidence="11">
    <location>
        <begin position="91"/>
        <end position="327"/>
    </location>
</feature>